<dbReference type="GO" id="GO:0016787">
    <property type="term" value="F:hydrolase activity"/>
    <property type="evidence" value="ECO:0007669"/>
    <property type="project" value="UniProtKB-KW"/>
</dbReference>
<dbReference type="SUPFAM" id="SSF53474">
    <property type="entry name" value="alpha/beta-Hydrolases"/>
    <property type="match status" value="1"/>
</dbReference>
<dbReference type="PANTHER" id="PTHR48081:SF8">
    <property type="entry name" value="ALPHA_BETA HYDROLASE FOLD-3 DOMAIN-CONTAINING PROTEIN-RELATED"/>
    <property type="match status" value="1"/>
</dbReference>
<dbReference type="InterPro" id="IPR029058">
    <property type="entry name" value="AB_hydrolase_fold"/>
</dbReference>
<name>A0ABT3IKK1_9BACT</name>
<dbReference type="InterPro" id="IPR050300">
    <property type="entry name" value="GDXG_lipolytic_enzyme"/>
</dbReference>
<proteinExistence type="inferred from homology"/>
<dbReference type="Pfam" id="PF07859">
    <property type="entry name" value="Abhydrolase_3"/>
    <property type="match status" value="1"/>
</dbReference>
<dbReference type="InterPro" id="IPR013094">
    <property type="entry name" value="AB_hydrolase_3"/>
</dbReference>
<comment type="similarity">
    <text evidence="1">Belongs to the 'GDXG' lipolytic enzyme family.</text>
</comment>
<dbReference type="PROSITE" id="PS01173">
    <property type="entry name" value="LIPASE_GDXG_HIS"/>
    <property type="match status" value="1"/>
</dbReference>
<gene>
    <name evidence="4" type="ORF">OL497_11275</name>
</gene>
<evidence type="ECO:0000313" key="4">
    <source>
        <dbReference type="EMBL" id="MCW3484478.1"/>
    </source>
</evidence>
<keyword evidence="5" id="KW-1185">Reference proteome</keyword>
<dbReference type="Proteomes" id="UP001207742">
    <property type="component" value="Unassembled WGS sequence"/>
</dbReference>
<comment type="caution">
    <text evidence="4">The sequence shown here is derived from an EMBL/GenBank/DDBJ whole genome shotgun (WGS) entry which is preliminary data.</text>
</comment>
<keyword evidence="2 4" id="KW-0378">Hydrolase</keyword>
<organism evidence="4 5">
    <name type="scientific">Chitinophaga nivalis</name>
    <dbReference type="NCBI Taxonomy" id="2991709"/>
    <lineage>
        <taxon>Bacteria</taxon>
        <taxon>Pseudomonadati</taxon>
        <taxon>Bacteroidota</taxon>
        <taxon>Chitinophagia</taxon>
        <taxon>Chitinophagales</taxon>
        <taxon>Chitinophagaceae</taxon>
        <taxon>Chitinophaga</taxon>
    </lineage>
</organism>
<dbReference type="PANTHER" id="PTHR48081">
    <property type="entry name" value="AB HYDROLASE SUPERFAMILY PROTEIN C4A8.06C"/>
    <property type="match status" value="1"/>
</dbReference>
<accession>A0ABT3IKK1</accession>
<feature type="domain" description="Alpha/beta hydrolase fold-3" evidence="3">
    <location>
        <begin position="78"/>
        <end position="282"/>
    </location>
</feature>
<evidence type="ECO:0000256" key="1">
    <source>
        <dbReference type="ARBA" id="ARBA00010515"/>
    </source>
</evidence>
<reference evidence="4 5" key="1">
    <citation type="submission" date="2022-10" db="EMBL/GenBank/DDBJ databases">
        <title>Chitinophaga nivalis PC15 sp. nov., isolated from Pyeongchang county, South Korea.</title>
        <authorList>
            <person name="Trinh H.N."/>
        </authorList>
    </citation>
    <scope>NUCLEOTIDE SEQUENCE [LARGE SCALE GENOMIC DNA]</scope>
    <source>
        <strain evidence="4 5">PC14</strain>
    </source>
</reference>
<dbReference type="Gene3D" id="3.40.50.1820">
    <property type="entry name" value="alpha/beta hydrolase"/>
    <property type="match status" value="1"/>
</dbReference>
<evidence type="ECO:0000313" key="5">
    <source>
        <dbReference type="Proteomes" id="UP001207742"/>
    </source>
</evidence>
<evidence type="ECO:0000256" key="2">
    <source>
        <dbReference type="ARBA" id="ARBA00022801"/>
    </source>
</evidence>
<dbReference type="RefSeq" id="WP_264730127.1">
    <property type="nucleotide sequence ID" value="NZ_JAPDNR010000001.1"/>
</dbReference>
<evidence type="ECO:0000259" key="3">
    <source>
        <dbReference type="Pfam" id="PF07859"/>
    </source>
</evidence>
<sequence>MQSYTTTVTHEVRTYLNSLPAPTGSQPPITVFREMLLTAVAGWSKAPAAVPFISDHIVQAGLHIRIYQMDRSCPQPALLYFHGGGWIRGSIATHDWLCRNLAVGSGCTIVSVDYRLAPEHVFPAAATDGWTALEWLLAHGPEHDIDTTRLAVGGDSSGGNIAIATLLQAKARGISLTAQLLIYPPVDNRMDTGSYQAYATGYGLTRAAMAYCWHTYLGDGLQPAPPLAAVLQNDFAGFPPTLIIAAACDPLRDDGVLLSQKLAAAGVPVTYSLYEGMIHLFFLMDALFPEASAAQLEAAAFLKNRLLSSVNV</sequence>
<dbReference type="InterPro" id="IPR002168">
    <property type="entry name" value="Lipase_GDXG_HIS_AS"/>
</dbReference>
<dbReference type="EMBL" id="JAPDNS010000001">
    <property type="protein sequence ID" value="MCW3484478.1"/>
    <property type="molecule type" value="Genomic_DNA"/>
</dbReference>
<protein>
    <submittedName>
        <fullName evidence="4">Alpha/beta hydrolase</fullName>
    </submittedName>
</protein>